<sequence length="795" mass="87909">MAEHPQSSPATGIPPGPHSSRVAPIQRLIQQWTPLLHPTKSPEEKFQERHKEAQARFEAAAASACLEPDTARLDAVQSCINQMKQLTAEREANKDDEESKYQQLYLEQQEALILGLLNTLGPGLGDKVFDKWRQQTQRPSNNSSQSDTLPGSSSEVTTNTSYFTPNASPVMQSFRLPIPREQNESTPIHPTAETSRGQEIHTISRPQDENQQSSKAQQKRPANPPQGSLPRPPKRPRSNVPQPRGPLTGNRAIDFDDVYRDGNAATKYIITEHKGFWYILECKKHKLHFMSNNPIHGARRHLTAGTHGHMNANHDETVRQLGTRVLNCDEGKAKLNNLAAQRPTYAQYGRPLSSVSAGSSHSNNEGPQTRSTQFLPGIDPQPGEVYTTFWKKTKRFFAILVLPWGSFRQFGWDMNLMDNTELLKKNIPVCYDYDPITGTAEWTEHYRPGGKYHHRRKYPVMYIDAPVFPWDCAIGWVAVNEFRAYDPNDEGIDHKDKVDEFILRMKDRDRLRNGEEDSGEAEHHDADLPSNDVSDEQQSTEVEQPPLGSCMRLAIEIPDDDSDTEEGSGMMSQYDDWTDDEPRVKTEPTNQEPPTQSSDAATAQTTTNSVGSETANQWNGLDHAPTVHNPPPALDANGVLHPPTPRTPTVDDPGISSSSAHLRPSGQMHDPPLSPCRTGPPPQGHHNAPVVDSGPRAPEAVMAPGDPPATTGLAPLASMISHAGFGNSAPLNLYGYLAPGYTASTSADGVGNSEVSWTTPPQAATDVAREREIDIRTAAARRANWRHPFVSDDTD</sequence>
<feature type="compositionally biased region" description="Low complexity" evidence="1">
    <location>
        <begin position="595"/>
        <end position="607"/>
    </location>
</feature>
<evidence type="ECO:0000256" key="1">
    <source>
        <dbReference type="SAM" id="MobiDB-lite"/>
    </source>
</evidence>
<accession>A0A8H5EAX5</accession>
<dbReference type="AlphaFoldDB" id="A0A8H5EAX5"/>
<reference evidence="2 3" key="1">
    <citation type="journal article" date="2020" name="BMC Genomics">
        <title>Correction to: Identification and distribution of gene clusters required for synthesis of sphingolipid metabolism inhibitors in diverse species of the filamentous fungus Fusarium.</title>
        <authorList>
            <person name="Kim H.S."/>
            <person name="Lohmar J.M."/>
            <person name="Busman M."/>
            <person name="Brown D.W."/>
            <person name="Naumann T.A."/>
            <person name="Divon H.H."/>
            <person name="Lysoe E."/>
            <person name="Uhlig S."/>
            <person name="Proctor R.H."/>
        </authorList>
    </citation>
    <scope>NUCLEOTIDE SEQUENCE [LARGE SCALE GENOMIC DNA]</scope>
    <source>
        <strain evidence="2 3">NRRL 25214</strain>
    </source>
</reference>
<feature type="compositionally biased region" description="Polar residues" evidence="1">
    <location>
        <begin position="363"/>
        <end position="374"/>
    </location>
</feature>
<comment type="caution">
    <text evidence="2">The sequence shown here is derived from an EMBL/GenBank/DDBJ whole genome shotgun (WGS) entry which is preliminary data.</text>
</comment>
<feature type="compositionally biased region" description="Pro residues" evidence="1">
    <location>
        <begin position="672"/>
        <end position="683"/>
    </location>
</feature>
<feature type="region of interest" description="Disordered" evidence="1">
    <location>
        <begin position="511"/>
        <end position="709"/>
    </location>
</feature>
<feature type="compositionally biased region" description="Basic and acidic residues" evidence="1">
    <location>
        <begin position="511"/>
        <end position="527"/>
    </location>
</feature>
<evidence type="ECO:0000313" key="3">
    <source>
        <dbReference type="Proteomes" id="UP000573603"/>
    </source>
</evidence>
<name>A0A8H5EAX5_9HYPO</name>
<feature type="region of interest" description="Disordered" evidence="1">
    <location>
        <begin position="134"/>
        <end position="252"/>
    </location>
</feature>
<gene>
    <name evidence="2" type="ORF">FANTH_1589</name>
</gene>
<evidence type="ECO:0000313" key="2">
    <source>
        <dbReference type="EMBL" id="KAF5253518.1"/>
    </source>
</evidence>
<organism evidence="2 3">
    <name type="scientific">Fusarium anthophilum</name>
    <dbReference type="NCBI Taxonomy" id="48485"/>
    <lineage>
        <taxon>Eukaryota</taxon>
        <taxon>Fungi</taxon>
        <taxon>Dikarya</taxon>
        <taxon>Ascomycota</taxon>
        <taxon>Pezizomycotina</taxon>
        <taxon>Sordariomycetes</taxon>
        <taxon>Hypocreomycetidae</taxon>
        <taxon>Hypocreales</taxon>
        <taxon>Nectriaceae</taxon>
        <taxon>Fusarium</taxon>
        <taxon>Fusarium fujikuroi species complex</taxon>
    </lineage>
</organism>
<feature type="compositionally biased region" description="Acidic residues" evidence="1">
    <location>
        <begin position="557"/>
        <end position="566"/>
    </location>
</feature>
<feature type="compositionally biased region" description="Polar residues" evidence="1">
    <location>
        <begin position="608"/>
        <end position="619"/>
    </location>
</feature>
<proteinExistence type="predicted"/>
<dbReference type="Proteomes" id="UP000573603">
    <property type="component" value="Unassembled WGS sequence"/>
</dbReference>
<feature type="compositionally biased region" description="Polar residues" evidence="1">
    <location>
        <begin position="184"/>
        <end position="197"/>
    </location>
</feature>
<feature type="compositionally biased region" description="Polar residues" evidence="1">
    <location>
        <begin position="1"/>
        <end position="10"/>
    </location>
</feature>
<feature type="region of interest" description="Disordered" evidence="1">
    <location>
        <begin position="351"/>
        <end position="377"/>
    </location>
</feature>
<feature type="compositionally biased region" description="Low complexity" evidence="1">
    <location>
        <begin position="353"/>
        <end position="362"/>
    </location>
</feature>
<dbReference type="EMBL" id="JABEVY010000034">
    <property type="protein sequence ID" value="KAF5253518.1"/>
    <property type="molecule type" value="Genomic_DNA"/>
</dbReference>
<feature type="region of interest" description="Disordered" evidence="1">
    <location>
        <begin position="1"/>
        <end position="23"/>
    </location>
</feature>
<protein>
    <submittedName>
        <fullName evidence="2">Uncharacterized protein</fullName>
    </submittedName>
</protein>
<feature type="compositionally biased region" description="Polar residues" evidence="1">
    <location>
        <begin position="134"/>
        <end position="171"/>
    </location>
</feature>
<keyword evidence="3" id="KW-1185">Reference proteome</keyword>